<dbReference type="Pfam" id="PF19040">
    <property type="entry name" value="SGNH"/>
    <property type="match status" value="1"/>
</dbReference>
<evidence type="ECO:0000313" key="4">
    <source>
        <dbReference type="EMBL" id="MDM7830679.1"/>
    </source>
</evidence>
<dbReference type="InterPro" id="IPR002656">
    <property type="entry name" value="Acyl_transf_3_dom"/>
</dbReference>
<feature type="transmembrane region" description="Helical" evidence="1">
    <location>
        <begin position="185"/>
        <end position="205"/>
    </location>
</feature>
<dbReference type="Proteomes" id="UP001321453">
    <property type="component" value="Unassembled WGS sequence"/>
</dbReference>
<sequence length="694" mass="72761">MSVTTSPSPLRAPELTRAVRPEIQALRAGAVLLVLAFHVAPQGLPGGYIGVDVFFVISGYLITAHIARPLRAGTFTFGGFYARRAVRLLPAAMLVLLVTLVGTWLFVPRTLWPTFGEQISASAVYVENWVLAGNATNYSAPAAGVSPVQHFWSLSAEEQFYLAWPALLVLGQLIAVRVRRWRRAYLLVLGPLALASLAWSVYATAHEPASAYFATTTRAWEFAAGGLLWLVVHRLEVLPDRLLAAASWAGILLIGYAAFTFDAATPFPGWLAILPVLGTCLIIAARSPRARWSPSALMAWRPVQSTGDMSYALYLWHWPLIVLLPYAAGASLGLRGRALAVLVAVPLAYVTRRFVEVPVLAAYRPTGGSFWRRKSTVALAVVSAIAVVAVPAHAMNVRVEQEKADAWVALDAALAAPGPCFGAAAMAPGSGCAEPAAADPTAGVLPDPVIAESDDFGIEHAGCQIRGQVTAAVTCTFGAPGGTPVAIVGDSHAAQWTPALAKVASERGWQLTTYLRSGCPLSATPPAGGGATKQACAVWQGNVLDAVERGGYHYVFTSALSSTQYRGGDAVGGFVDAWQRIGASGAKVVVLRDNPDPTAAGIEATPVCVAERGAAACATAERTTLRPDPLVTAAQASPEVGVVDLTASFCASGTCPAVIGGVLVYHLNQHVTMTYMETLVPALDAAIESTLAAS</sequence>
<feature type="domain" description="Acyltransferase 3" evidence="2">
    <location>
        <begin position="22"/>
        <end position="351"/>
    </location>
</feature>
<evidence type="ECO:0000259" key="2">
    <source>
        <dbReference type="Pfam" id="PF01757"/>
    </source>
</evidence>
<dbReference type="InterPro" id="IPR050879">
    <property type="entry name" value="Acyltransferase_3"/>
</dbReference>
<proteinExistence type="predicted"/>
<dbReference type="RefSeq" id="WP_289445839.1">
    <property type="nucleotide sequence ID" value="NZ_JAUCGR010000001.1"/>
</dbReference>
<comment type="caution">
    <text evidence="4">The sequence shown here is derived from an EMBL/GenBank/DDBJ whole genome shotgun (WGS) entry which is preliminary data.</text>
</comment>
<evidence type="ECO:0000259" key="3">
    <source>
        <dbReference type="Pfam" id="PF19040"/>
    </source>
</evidence>
<keyword evidence="1" id="KW-0472">Membrane</keyword>
<dbReference type="PANTHER" id="PTHR23028:SF53">
    <property type="entry name" value="ACYL_TRANSF_3 DOMAIN-CONTAINING PROTEIN"/>
    <property type="match status" value="1"/>
</dbReference>
<feature type="domain" description="SGNH" evidence="3">
    <location>
        <begin position="473"/>
        <end position="684"/>
    </location>
</feature>
<dbReference type="Pfam" id="PF01757">
    <property type="entry name" value="Acyl_transf_3"/>
    <property type="match status" value="1"/>
</dbReference>
<feature type="transmembrane region" description="Helical" evidence="1">
    <location>
        <begin position="88"/>
        <end position="107"/>
    </location>
</feature>
<name>A0ABT7S588_9CELL</name>
<keyword evidence="5" id="KW-1185">Reference proteome</keyword>
<feature type="transmembrane region" description="Helical" evidence="1">
    <location>
        <begin position="211"/>
        <end position="230"/>
    </location>
</feature>
<dbReference type="EC" id="2.3.1.-" evidence="4"/>
<feature type="transmembrane region" description="Helical" evidence="1">
    <location>
        <begin position="47"/>
        <end position="67"/>
    </location>
</feature>
<organism evidence="4 5">
    <name type="scientific">Cellulomonas edaphi</name>
    <dbReference type="NCBI Taxonomy" id="3053468"/>
    <lineage>
        <taxon>Bacteria</taxon>
        <taxon>Bacillati</taxon>
        <taxon>Actinomycetota</taxon>
        <taxon>Actinomycetes</taxon>
        <taxon>Micrococcales</taxon>
        <taxon>Cellulomonadaceae</taxon>
        <taxon>Cellulomonas</taxon>
    </lineage>
</organism>
<reference evidence="4 5" key="1">
    <citation type="submission" date="2023-06" db="EMBL/GenBank/DDBJ databases">
        <title>Cellulomonas sp. MW9 Whole genome sequence.</title>
        <authorList>
            <person name="Park S."/>
        </authorList>
    </citation>
    <scope>NUCLEOTIDE SEQUENCE [LARGE SCALE GENOMIC DNA]</scope>
    <source>
        <strain evidence="4 5">MW9</strain>
    </source>
</reference>
<protein>
    <submittedName>
        <fullName evidence="4">Acyltransferase family protein</fullName>
        <ecNumber evidence="4">2.3.1.-</ecNumber>
    </submittedName>
</protein>
<feature type="transmembrane region" description="Helical" evidence="1">
    <location>
        <begin position="311"/>
        <end position="332"/>
    </location>
</feature>
<dbReference type="GO" id="GO:0016746">
    <property type="term" value="F:acyltransferase activity"/>
    <property type="evidence" value="ECO:0007669"/>
    <property type="project" value="UniProtKB-KW"/>
</dbReference>
<keyword evidence="1" id="KW-1133">Transmembrane helix</keyword>
<keyword evidence="1" id="KW-0812">Transmembrane</keyword>
<accession>A0ABT7S588</accession>
<dbReference type="InterPro" id="IPR043968">
    <property type="entry name" value="SGNH"/>
</dbReference>
<keyword evidence="4" id="KW-0012">Acyltransferase</keyword>
<evidence type="ECO:0000313" key="5">
    <source>
        <dbReference type="Proteomes" id="UP001321453"/>
    </source>
</evidence>
<gene>
    <name evidence="4" type="ORF">QRT05_04995</name>
</gene>
<dbReference type="PANTHER" id="PTHR23028">
    <property type="entry name" value="ACETYLTRANSFERASE"/>
    <property type="match status" value="1"/>
</dbReference>
<feature type="transmembrane region" description="Helical" evidence="1">
    <location>
        <begin position="160"/>
        <end position="178"/>
    </location>
</feature>
<keyword evidence="4" id="KW-0808">Transferase</keyword>
<feature type="transmembrane region" description="Helical" evidence="1">
    <location>
        <begin position="267"/>
        <end position="285"/>
    </location>
</feature>
<feature type="transmembrane region" description="Helical" evidence="1">
    <location>
        <begin position="242"/>
        <end position="261"/>
    </location>
</feature>
<dbReference type="EMBL" id="JAUCGR010000001">
    <property type="protein sequence ID" value="MDM7830679.1"/>
    <property type="molecule type" value="Genomic_DNA"/>
</dbReference>
<evidence type="ECO:0000256" key="1">
    <source>
        <dbReference type="SAM" id="Phobius"/>
    </source>
</evidence>